<organism evidence="6 7">
    <name type="scientific">Kozakia baliensis</name>
    <dbReference type="NCBI Taxonomy" id="153496"/>
    <lineage>
        <taxon>Bacteria</taxon>
        <taxon>Pseudomonadati</taxon>
        <taxon>Pseudomonadota</taxon>
        <taxon>Alphaproteobacteria</taxon>
        <taxon>Acetobacterales</taxon>
        <taxon>Acetobacteraceae</taxon>
        <taxon>Kozakia</taxon>
    </lineage>
</organism>
<evidence type="ECO:0000256" key="1">
    <source>
        <dbReference type="ARBA" id="ARBA00022448"/>
    </source>
</evidence>
<dbReference type="OrthoDB" id="7280760at2"/>
<gene>
    <name evidence="6" type="ORF">A0U89_10670</name>
</gene>
<evidence type="ECO:0000256" key="5">
    <source>
        <dbReference type="ARBA" id="ARBA00023136"/>
    </source>
</evidence>
<dbReference type="Gene3D" id="3.40.50.300">
    <property type="entry name" value="P-loop containing nucleotide triphosphate hydrolases"/>
    <property type="match status" value="1"/>
</dbReference>
<dbReference type="InterPro" id="IPR003439">
    <property type="entry name" value="ABC_transporter-like_ATP-bd"/>
</dbReference>
<dbReference type="InterPro" id="IPR013611">
    <property type="entry name" value="Transp-assoc_OB_typ2"/>
</dbReference>
<dbReference type="STRING" id="153496.A0U89_10670"/>
<dbReference type="SUPFAM" id="SSF52540">
    <property type="entry name" value="P-loop containing nucleoside triphosphate hydrolases"/>
    <property type="match status" value="1"/>
</dbReference>
<proteinExistence type="predicted"/>
<evidence type="ECO:0000256" key="2">
    <source>
        <dbReference type="ARBA" id="ARBA00022475"/>
    </source>
</evidence>
<dbReference type="RefSeq" id="WP_070403110.1">
    <property type="nucleotide sequence ID" value="NZ_BJVW01000001.1"/>
</dbReference>
<dbReference type="PANTHER" id="PTHR42781">
    <property type="entry name" value="SPERMIDINE/PUTRESCINE IMPORT ATP-BINDING PROTEIN POTA"/>
    <property type="match status" value="1"/>
</dbReference>
<keyword evidence="2" id="KW-1003">Cell membrane</keyword>
<dbReference type="InterPro" id="IPR027417">
    <property type="entry name" value="P-loop_NTPase"/>
</dbReference>
<sequence>MSASQRRPIPRLSLREIKLTNHSSALRLDVASGERLVFFGDAPAELSRLCDVIAGFVAPASGEILLDGRDITSLSPVQRPIGLLSDRDPLFEHLTVRGNIAFPLQARKETAANLAARTNRVLALLGLDAAAEKRVAELTPEQAFRTRLGRLIAYAPSVILLDDPLIGLDAAATRRSDALLATLARALELTIIYATPRRDEALRLGSRIAVFSGAELLQCADAMTLLDRPEDERVAVLFGEANALPGRVLELDDDVARIRLAAGGVVEAMADPELEEDTLCDVCIRPDRIAPLFGMSLAGEEDDPPLMATLQDLTHLGDHVRMRLRLEDGTEIELRRPPMQNLRGVVPGVKVQLAWQAGQAVAFPLRDAL</sequence>
<dbReference type="InterPro" id="IPR008995">
    <property type="entry name" value="Mo/tungstate-bd_C_term_dom"/>
</dbReference>
<keyword evidence="3" id="KW-0997">Cell inner membrane</keyword>
<dbReference type="SUPFAM" id="SSF50331">
    <property type="entry name" value="MOP-like"/>
    <property type="match status" value="1"/>
</dbReference>
<dbReference type="GO" id="GO:0016887">
    <property type="term" value="F:ATP hydrolysis activity"/>
    <property type="evidence" value="ECO:0007669"/>
    <property type="project" value="InterPro"/>
</dbReference>
<dbReference type="GO" id="GO:0043190">
    <property type="term" value="C:ATP-binding cassette (ABC) transporter complex"/>
    <property type="evidence" value="ECO:0007669"/>
    <property type="project" value="InterPro"/>
</dbReference>
<dbReference type="KEGG" id="kba:A0U89_10670"/>
<dbReference type="Pfam" id="PF00005">
    <property type="entry name" value="ABC_tran"/>
    <property type="match status" value="1"/>
</dbReference>
<dbReference type="eggNOG" id="COG3842">
    <property type="taxonomic scope" value="Bacteria"/>
</dbReference>
<evidence type="ECO:0000256" key="4">
    <source>
        <dbReference type="ARBA" id="ARBA00022967"/>
    </source>
</evidence>
<dbReference type="PANTHER" id="PTHR42781:SF1">
    <property type="entry name" value="THIAMINE IMPORT ATP-BINDING PROTEIN THIQ"/>
    <property type="match status" value="1"/>
</dbReference>
<dbReference type="Pfam" id="PF08402">
    <property type="entry name" value="TOBE_2"/>
    <property type="match status" value="1"/>
</dbReference>
<accession>A0A1D8UV52</accession>
<evidence type="ECO:0000313" key="6">
    <source>
        <dbReference type="EMBL" id="AOX17529.1"/>
    </source>
</evidence>
<reference evidence="6 7" key="1">
    <citation type="journal article" date="2016" name="Microb. Cell Fact.">
        <title>Dissection of exopolysaccharide biosynthesis in Kozakia baliensis.</title>
        <authorList>
            <person name="Brandt J.U."/>
            <person name="Jakob F."/>
            <person name="Behr J."/>
            <person name="Geissler A.J."/>
            <person name="Vogel R.F."/>
        </authorList>
    </citation>
    <scope>NUCLEOTIDE SEQUENCE [LARGE SCALE GENOMIC DNA]</scope>
    <source>
        <strain evidence="6 7">DSM 14400</strain>
    </source>
</reference>
<name>A0A1D8UV52_9PROT</name>
<dbReference type="GO" id="GO:0005524">
    <property type="term" value="F:ATP binding"/>
    <property type="evidence" value="ECO:0007669"/>
    <property type="project" value="InterPro"/>
</dbReference>
<dbReference type="Proteomes" id="UP000179145">
    <property type="component" value="Chromosome"/>
</dbReference>
<keyword evidence="1" id="KW-0813">Transport</keyword>
<keyword evidence="4" id="KW-1278">Translocase</keyword>
<dbReference type="AlphaFoldDB" id="A0A1D8UV52"/>
<dbReference type="GO" id="GO:0022857">
    <property type="term" value="F:transmembrane transporter activity"/>
    <property type="evidence" value="ECO:0007669"/>
    <property type="project" value="InterPro"/>
</dbReference>
<dbReference type="InterPro" id="IPR050093">
    <property type="entry name" value="ABC_SmlMolc_Importer"/>
</dbReference>
<keyword evidence="5" id="KW-0472">Membrane</keyword>
<protein>
    <submittedName>
        <fullName evidence="6">Uncharacterized protein</fullName>
    </submittedName>
</protein>
<evidence type="ECO:0000256" key="3">
    <source>
        <dbReference type="ARBA" id="ARBA00022519"/>
    </source>
</evidence>
<evidence type="ECO:0000313" key="7">
    <source>
        <dbReference type="Proteomes" id="UP000179145"/>
    </source>
</evidence>
<dbReference type="EMBL" id="CP014674">
    <property type="protein sequence ID" value="AOX17529.1"/>
    <property type="molecule type" value="Genomic_DNA"/>
</dbReference>
<keyword evidence="7" id="KW-1185">Reference proteome</keyword>
<dbReference type="PROSITE" id="PS50893">
    <property type="entry name" value="ABC_TRANSPORTER_2"/>
    <property type="match status" value="1"/>
</dbReference>